<evidence type="ECO:0000313" key="8">
    <source>
        <dbReference type="Proteomes" id="UP000501991"/>
    </source>
</evidence>
<dbReference type="EMBL" id="CP048836">
    <property type="protein sequence ID" value="QID16735.1"/>
    <property type="molecule type" value="Genomic_DNA"/>
</dbReference>
<dbReference type="InterPro" id="IPR022764">
    <property type="entry name" value="Peptidase_S54_rhomboid_dom"/>
</dbReference>
<dbReference type="PANTHER" id="PTHR43731:SF26">
    <property type="entry name" value="RHOMBOID-LIKE PROTEIN 10, CHLOROPLASTIC"/>
    <property type="match status" value="1"/>
</dbReference>
<evidence type="ECO:0000256" key="3">
    <source>
        <dbReference type="ARBA" id="ARBA00022989"/>
    </source>
</evidence>
<accession>A0A6C1B1E3</accession>
<proteinExistence type="predicted"/>
<comment type="subcellular location">
    <subcellularLocation>
        <location evidence="1">Membrane</location>
        <topology evidence="1">Multi-pass membrane protein</topology>
    </subcellularLocation>
</comment>
<keyword evidence="7" id="KW-0645">Protease</keyword>
<name>A0A6C1B1E3_9RHOO</name>
<evidence type="ECO:0000313" key="7">
    <source>
        <dbReference type="EMBL" id="QID16735.1"/>
    </source>
</evidence>
<keyword evidence="2 5" id="KW-0812">Transmembrane</keyword>
<feature type="domain" description="Peptidase S54 rhomboid" evidence="6">
    <location>
        <begin position="56"/>
        <end position="195"/>
    </location>
</feature>
<dbReference type="KEGG" id="azq:G3580_03255"/>
<reference evidence="7 8" key="1">
    <citation type="submission" date="2020-02" db="EMBL/GenBank/DDBJ databases">
        <title>Nitrogenibacter mangrovi gen. nov., sp. nov. isolated from mangrove sediment, a denitrifying betaproteobacterium.</title>
        <authorList>
            <person name="Liao H."/>
            <person name="Tian Y."/>
        </authorList>
    </citation>
    <scope>NUCLEOTIDE SEQUENCE [LARGE SCALE GENOMIC DNA]</scope>
    <source>
        <strain evidence="7 8">M9-3-2</strain>
    </source>
</reference>
<evidence type="ECO:0000256" key="1">
    <source>
        <dbReference type="ARBA" id="ARBA00004141"/>
    </source>
</evidence>
<keyword evidence="3 5" id="KW-1133">Transmembrane helix</keyword>
<keyword evidence="7" id="KW-0378">Hydrolase</keyword>
<dbReference type="GO" id="GO:0016020">
    <property type="term" value="C:membrane"/>
    <property type="evidence" value="ECO:0007669"/>
    <property type="project" value="UniProtKB-SubCell"/>
</dbReference>
<gene>
    <name evidence="7" type="ORF">G3580_03255</name>
</gene>
<dbReference type="Pfam" id="PF01694">
    <property type="entry name" value="Rhomboid"/>
    <property type="match status" value="1"/>
</dbReference>
<feature type="transmembrane region" description="Helical" evidence="5">
    <location>
        <begin position="64"/>
        <end position="83"/>
    </location>
</feature>
<keyword evidence="8" id="KW-1185">Reference proteome</keyword>
<dbReference type="AlphaFoldDB" id="A0A6C1B1E3"/>
<sequence length="206" mass="22176">MDAASDSSARNPPMPPVTQGLIIVTVLVFMLQLSGAGALLDAFALWPSVGNVLTAPWQLVTYSFLHGSIGHIFFNLFAVYMFGAPLEQVFGPKRFAQLWFASVFSGALMQVLVATLTGNMVPVIGASAGVFGLLLGYGMLFPNRRLMLLFPPIPMPAKVFVVGYGALELFLGLTGMQAGVAHFAHLGGMLGAWLMLRRFTGRRRRG</sequence>
<dbReference type="InterPro" id="IPR050925">
    <property type="entry name" value="Rhomboid_protease_S54"/>
</dbReference>
<dbReference type="InterPro" id="IPR035952">
    <property type="entry name" value="Rhomboid-like_sf"/>
</dbReference>
<feature type="transmembrane region" description="Helical" evidence="5">
    <location>
        <begin position="148"/>
        <end position="167"/>
    </location>
</feature>
<dbReference type="Proteomes" id="UP000501991">
    <property type="component" value="Chromosome"/>
</dbReference>
<dbReference type="PANTHER" id="PTHR43731">
    <property type="entry name" value="RHOMBOID PROTEASE"/>
    <property type="match status" value="1"/>
</dbReference>
<evidence type="ECO:0000256" key="4">
    <source>
        <dbReference type="ARBA" id="ARBA00023136"/>
    </source>
</evidence>
<organism evidence="7 8">
    <name type="scientific">Nitrogeniibacter mangrovi</name>
    <dbReference type="NCBI Taxonomy" id="2016596"/>
    <lineage>
        <taxon>Bacteria</taxon>
        <taxon>Pseudomonadati</taxon>
        <taxon>Pseudomonadota</taxon>
        <taxon>Betaproteobacteria</taxon>
        <taxon>Rhodocyclales</taxon>
        <taxon>Zoogloeaceae</taxon>
        <taxon>Nitrogeniibacter</taxon>
    </lineage>
</organism>
<feature type="transmembrane region" description="Helical" evidence="5">
    <location>
        <begin position="179"/>
        <end position="196"/>
    </location>
</feature>
<dbReference type="Gene3D" id="1.20.1540.10">
    <property type="entry name" value="Rhomboid-like"/>
    <property type="match status" value="1"/>
</dbReference>
<dbReference type="GO" id="GO:0004252">
    <property type="term" value="F:serine-type endopeptidase activity"/>
    <property type="evidence" value="ECO:0007669"/>
    <property type="project" value="InterPro"/>
</dbReference>
<dbReference type="SUPFAM" id="SSF144091">
    <property type="entry name" value="Rhomboid-like"/>
    <property type="match status" value="1"/>
</dbReference>
<evidence type="ECO:0000256" key="2">
    <source>
        <dbReference type="ARBA" id="ARBA00022692"/>
    </source>
</evidence>
<evidence type="ECO:0000256" key="5">
    <source>
        <dbReference type="SAM" id="Phobius"/>
    </source>
</evidence>
<feature type="transmembrane region" description="Helical" evidence="5">
    <location>
        <begin position="120"/>
        <end position="141"/>
    </location>
</feature>
<dbReference type="GO" id="GO:0006508">
    <property type="term" value="P:proteolysis"/>
    <property type="evidence" value="ECO:0007669"/>
    <property type="project" value="UniProtKB-KW"/>
</dbReference>
<feature type="transmembrane region" description="Helical" evidence="5">
    <location>
        <begin position="21"/>
        <end position="44"/>
    </location>
</feature>
<feature type="transmembrane region" description="Helical" evidence="5">
    <location>
        <begin position="95"/>
        <end position="114"/>
    </location>
</feature>
<evidence type="ECO:0000259" key="6">
    <source>
        <dbReference type="Pfam" id="PF01694"/>
    </source>
</evidence>
<protein>
    <submittedName>
        <fullName evidence="7">Rhomboid family intramembrane serine protease</fullName>
    </submittedName>
</protein>
<keyword evidence="4 5" id="KW-0472">Membrane</keyword>